<dbReference type="AlphaFoldDB" id="A0A401J9L6"/>
<comment type="caution">
    <text evidence="2">The sequence shown here is derived from an EMBL/GenBank/DDBJ whole genome shotgun (WGS) entry which is preliminary data.</text>
</comment>
<dbReference type="SUPFAM" id="SSF52821">
    <property type="entry name" value="Rhodanese/Cell cycle control phosphatase"/>
    <property type="match status" value="1"/>
</dbReference>
<accession>A0A401J9L6</accession>
<protein>
    <submittedName>
        <fullName evidence="2">Rhodanese-like domain protein</fullName>
    </submittedName>
</protein>
<reference evidence="2 3" key="1">
    <citation type="journal article" date="2019" name="Front. Microbiol.">
        <title>Genomes of Neutrophilic Sulfur-Oxidizing Chemolithoautotrophs Representing 9 Proteobacterial Species From 8 Genera.</title>
        <authorList>
            <person name="Watanabe T."/>
            <person name="Kojima H."/>
            <person name="Umezawa K."/>
            <person name="Hori C."/>
            <person name="Takasuka T.E."/>
            <person name="Kato Y."/>
            <person name="Fukui M."/>
        </authorList>
    </citation>
    <scope>NUCLEOTIDE SEQUENCE [LARGE SCALE GENOMIC DNA]</scope>
    <source>
        <strain evidence="2 3">TTN</strain>
    </source>
</reference>
<dbReference type="RefSeq" id="WP_124703104.1">
    <property type="nucleotide sequence ID" value="NZ_BGOW01000001.1"/>
</dbReference>
<gene>
    <name evidence="2" type="ORF">SFMTTN_0049</name>
</gene>
<keyword evidence="3" id="KW-1185">Reference proteome</keyword>
<dbReference type="EMBL" id="BGOW01000001">
    <property type="protein sequence ID" value="GBL44254.1"/>
    <property type="molecule type" value="Genomic_DNA"/>
</dbReference>
<dbReference type="InterPro" id="IPR036873">
    <property type="entry name" value="Rhodanese-like_dom_sf"/>
</dbReference>
<dbReference type="SMART" id="SM00450">
    <property type="entry name" value="RHOD"/>
    <property type="match status" value="1"/>
</dbReference>
<organism evidence="2 3">
    <name type="scientific">Sulfuriferula multivorans</name>
    <dbReference type="NCBI Taxonomy" id="1559896"/>
    <lineage>
        <taxon>Bacteria</taxon>
        <taxon>Pseudomonadati</taxon>
        <taxon>Pseudomonadota</taxon>
        <taxon>Betaproteobacteria</taxon>
        <taxon>Nitrosomonadales</taxon>
        <taxon>Sulfuricellaceae</taxon>
        <taxon>Sulfuriferula</taxon>
    </lineage>
</organism>
<dbReference type="PROSITE" id="PS50206">
    <property type="entry name" value="RHODANESE_3"/>
    <property type="match status" value="1"/>
</dbReference>
<dbReference type="PANTHER" id="PTHR43031">
    <property type="entry name" value="FAD-DEPENDENT OXIDOREDUCTASE"/>
    <property type="match status" value="1"/>
</dbReference>
<dbReference type="Proteomes" id="UP000286806">
    <property type="component" value="Unassembled WGS sequence"/>
</dbReference>
<evidence type="ECO:0000259" key="1">
    <source>
        <dbReference type="PROSITE" id="PS50206"/>
    </source>
</evidence>
<evidence type="ECO:0000313" key="3">
    <source>
        <dbReference type="Proteomes" id="UP000286806"/>
    </source>
</evidence>
<dbReference type="Gene3D" id="3.40.250.10">
    <property type="entry name" value="Rhodanese-like domain"/>
    <property type="match status" value="1"/>
</dbReference>
<name>A0A401J9L6_9PROT</name>
<feature type="domain" description="Rhodanese" evidence="1">
    <location>
        <begin position="17"/>
        <end position="105"/>
    </location>
</feature>
<dbReference type="OrthoDB" id="9811849at2"/>
<evidence type="ECO:0000313" key="2">
    <source>
        <dbReference type="EMBL" id="GBL44254.1"/>
    </source>
</evidence>
<proteinExistence type="predicted"/>
<dbReference type="InterPro" id="IPR050229">
    <property type="entry name" value="GlpE_sulfurtransferase"/>
</dbReference>
<dbReference type="PANTHER" id="PTHR43031:SF17">
    <property type="entry name" value="SULFURTRANSFERASE YTWF-RELATED"/>
    <property type="match status" value="1"/>
</dbReference>
<dbReference type="Pfam" id="PF00581">
    <property type="entry name" value="Rhodanese"/>
    <property type="match status" value="1"/>
</dbReference>
<dbReference type="InterPro" id="IPR001763">
    <property type="entry name" value="Rhodanese-like_dom"/>
</dbReference>
<sequence length="107" mass="12383">MQQIGAHELQQWIQDSSRVSPFLLDVREPWEYEYCHIDNSRLVPMQSVPGKLDTLDKNAHIVVICHHGVRSMQVARYLEHAGFEQVYNLQGGVDSWARVVDTGMRTY</sequence>